<dbReference type="NCBIfam" id="TIGR01730">
    <property type="entry name" value="RND_mfp"/>
    <property type="match status" value="1"/>
</dbReference>
<evidence type="ECO:0000313" key="5">
    <source>
        <dbReference type="EMBL" id="ATI80829.1"/>
    </source>
</evidence>
<dbReference type="PANTHER" id="PTHR30469">
    <property type="entry name" value="MULTIDRUG RESISTANCE PROTEIN MDTA"/>
    <property type="match status" value="1"/>
</dbReference>
<sequence>MLALSACSSTDKDTNAEAATALTVRAVKPQRQSWPRQLTANGALAAWQEAVISAETGPLRIATIVVDVGSSVRKGQVLATLARDSLLADNARVRAEVAQAQANLDKASSDVTRARQVGDSGALSAQQIESYRISQRTAQATLASARAQLRGIEVHLGQTQVRAVDDGMVSSRSALLGKVVASGEELFRLVRQGRIEWQAELDAQQLAQVRARQVARVILPDGQTVSGTVRLVSPTLNGNTSRGIAYVQLPAGSAARAGMYGSGIIETGAAYVLTLPDSAVVTRDGKSYVFLIGRDNKVREQAVTAGQRRDGRIAVSGVAANAEVVETGGAFLSDGAAVRVERGAPK</sequence>
<dbReference type="InterPro" id="IPR059052">
    <property type="entry name" value="HH_YbhG-like"/>
</dbReference>
<dbReference type="Gene3D" id="1.10.287.470">
    <property type="entry name" value="Helix hairpin bin"/>
    <property type="match status" value="1"/>
</dbReference>
<dbReference type="AlphaFoldDB" id="A0A291N0G3"/>
<dbReference type="Gene3D" id="2.40.30.170">
    <property type="match status" value="1"/>
</dbReference>
<evidence type="ECO:0000256" key="2">
    <source>
        <dbReference type="SAM" id="Coils"/>
    </source>
</evidence>
<dbReference type="InterPro" id="IPR058637">
    <property type="entry name" value="YknX-like_C"/>
</dbReference>
<dbReference type="Gene3D" id="2.40.420.20">
    <property type="match status" value="1"/>
</dbReference>
<dbReference type="Gene3D" id="2.40.50.100">
    <property type="match status" value="1"/>
</dbReference>
<feature type="coiled-coil region" evidence="2">
    <location>
        <begin position="83"/>
        <end position="117"/>
    </location>
</feature>
<dbReference type="GO" id="GO:0015562">
    <property type="term" value="F:efflux transmembrane transporter activity"/>
    <property type="evidence" value="ECO:0007669"/>
    <property type="project" value="TreeGrafter"/>
</dbReference>
<reference evidence="5 6" key="1">
    <citation type="submission" date="2017-10" db="EMBL/GenBank/DDBJ databases">
        <title>Sphingobium yanoikuyae S72.</title>
        <authorList>
            <person name="Sanchez E."/>
            <person name="Bustos P."/>
            <person name="Mendoza P."/>
            <person name="Guo X."/>
            <person name="Mendoza A."/>
        </authorList>
    </citation>
    <scope>NUCLEOTIDE SEQUENCE [LARGE SCALE GENOMIC DNA]</scope>
    <source>
        <strain evidence="5 6">S72</strain>
    </source>
</reference>
<feature type="domain" description="YknX-like C-terminal permuted SH3-like" evidence="4">
    <location>
        <begin position="272"/>
        <end position="340"/>
    </location>
</feature>
<evidence type="ECO:0000256" key="1">
    <source>
        <dbReference type="ARBA" id="ARBA00009477"/>
    </source>
</evidence>
<dbReference type="PANTHER" id="PTHR30469:SF15">
    <property type="entry name" value="HLYD FAMILY OF SECRETION PROTEINS"/>
    <property type="match status" value="1"/>
</dbReference>
<evidence type="ECO:0000259" key="3">
    <source>
        <dbReference type="Pfam" id="PF25881"/>
    </source>
</evidence>
<dbReference type="InterPro" id="IPR006143">
    <property type="entry name" value="RND_pump_MFP"/>
</dbReference>
<dbReference type="Pfam" id="PF25881">
    <property type="entry name" value="HH_YBHG"/>
    <property type="match status" value="1"/>
</dbReference>
<gene>
    <name evidence="5" type="ORF">A6768_13130</name>
</gene>
<proteinExistence type="inferred from homology"/>
<feature type="domain" description="YbhG-like alpha-helical hairpin" evidence="3">
    <location>
        <begin position="90"/>
        <end position="151"/>
    </location>
</feature>
<protein>
    <submittedName>
        <fullName evidence="5">Efflux transporter periplasmic adaptor subunit</fullName>
    </submittedName>
</protein>
<name>A0A291N0G3_SPHYA</name>
<dbReference type="Pfam" id="PF25989">
    <property type="entry name" value="YknX_C"/>
    <property type="match status" value="1"/>
</dbReference>
<dbReference type="KEGG" id="sya:A6768_13130"/>
<evidence type="ECO:0000313" key="6">
    <source>
        <dbReference type="Proteomes" id="UP000219422"/>
    </source>
</evidence>
<keyword evidence="2" id="KW-0175">Coiled coil</keyword>
<dbReference type="GO" id="GO:1990281">
    <property type="term" value="C:efflux pump complex"/>
    <property type="evidence" value="ECO:0007669"/>
    <property type="project" value="TreeGrafter"/>
</dbReference>
<organism evidence="5 6">
    <name type="scientific">Sphingobium yanoikuyae</name>
    <name type="common">Sphingomonas yanoikuyae</name>
    <dbReference type="NCBI Taxonomy" id="13690"/>
    <lineage>
        <taxon>Bacteria</taxon>
        <taxon>Pseudomonadati</taxon>
        <taxon>Pseudomonadota</taxon>
        <taxon>Alphaproteobacteria</taxon>
        <taxon>Sphingomonadales</taxon>
        <taxon>Sphingomonadaceae</taxon>
        <taxon>Sphingobium</taxon>
    </lineage>
</organism>
<evidence type="ECO:0000259" key="4">
    <source>
        <dbReference type="Pfam" id="PF25989"/>
    </source>
</evidence>
<accession>A0A291N0G3</accession>
<dbReference type="SUPFAM" id="SSF111369">
    <property type="entry name" value="HlyD-like secretion proteins"/>
    <property type="match status" value="1"/>
</dbReference>
<dbReference type="EMBL" id="CP023741">
    <property type="protein sequence ID" value="ATI80829.1"/>
    <property type="molecule type" value="Genomic_DNA"/>
</dbReference>
<comment type="similarity">
    <text evidence="1">Belongs to the membrane fusion protein (MFP) (TC 8.A.1) family.</text>
</comment>
<dbReference type="Proteomes" id="UP000219422">
    <property type="component" value="Chromosome"/>
</dbReference>